<keyword evidence="7" id="KW-0732">Signal</keyword>
<keyword evidence="4" id="KW-0520">NAD</keyword>
<dbReference type="Pfam" id="PF02267">
    <property type="entry name" value="Rib_hydrolayse"/>
    <property type="match status" value="1"/>
</dbReference>
<dbReference type="InterPro" id="IPR003193">
    <property type="entry name" value="ADP-ribosyl_cyclase"/>
</dbReference>
<reference evidence="9" key="1">
    <citation type="journal article" date="2017" name="Genome Biol.">
        <title>Comparative genomics reveals high biological diversity and specific adaptations in the industrially and medically important fungal genus Aspergillus.</title>
        <authorList>
            <person name="de Vries R.P."/>
            <person name="Riley R."/>
            <person name="Wiebenga A."/>
            <person name="Aguilar-Osorio G."/>
            <person name="Amillis S."/>
            <person name="Uchima C.A."/>
            <person name="Anderluh G."/>
            <person name="Asadollahi M."/>
            <person name="Askin M."/>
            <person name="Barry K."/>
            <person name="Battaglia E."/>
            <person name="Bayram O."/>
            <person name="Benocci T."/>
            <person name="Braus-Stromeyer S.A."/>
            <person name="Caldana C."/>
            <person name="Canovas D."/>
            <person name="Cerqueira G.C."/>
            <person name="Chen F."/>
            <person name="Chen W."/>
            <person name="Choi C."/>
            <person name="Clum A."/>
            <person name="Dos Santos R.A."/>
            <person name="Damasio A.R."/>
            <person name="Diallinas G."/>
            <person name="Emri T."/>
            <person name="Fekete E."/>
            <person name="Flipphi M."/>
            <person name="Freyberg S."/>
            <person name="Gallo A."/>
            <person name="Gournas C."/>
            <person name="Habgood R."/>
            <person name="Hainaut M."/>
            <person name="Harispe M.L."/>
            <person name="Henrissat B."/>
            <person name="Hilden K.S."/>
            <person name="Hope R."/>
            <person name="Hossain A."/>
            <person name="Karabika E."/>
            <person name="Karaffa L."/>
            <person name="Karanyi Z."/>
            <person name="Krasevec N."/>
            <person name="Kuo A."/>
            <person name="Kusch H."/>
            <person name="LaButti K."/>
            <person name="Lagendijk E.L."/>
            <person name="Lapidus A."/>
            <person name="Levasseur A."/>
            <person name="Lindquist E."/>
            <person name="Lipzen A."/>
            <person name="Logrieco A.F."/>
            <person name="MacCabe A."/>
            <person name="Maekelae M.R."/>
            <person name="Malavazi I."/>
            <person name="Melin P."/>
            <person name="Meyer V."/>
            <person name="Mielnichuk N."/>
            <person name="Miskei M."/>
            <person name="Molnar A.P."/>
            <person name="Mule G."/>
            <person name="Ngan C.Y."/>
            <person name="Orejas M."/>
            <person name="Orosz E."/>
            <person name="Ouedraogo J.P."/>
            <person name="Overkamp K.M."/>
            <person name="Park H.-S."/>
            <person name="Perrone G."/>
            <person name="Piumi F."/>
            <person name="Punt P.J."/>
            <person name="Ram A.F."/>
            <person name="Ramon A."/>
            <person name="Rauscher S."/>
            <person name="Record E."/>
            <person name="Riano-Pachon D.M."/>
            <person name="Robert V."/>
            <person name="Roehrig J."/>
            <person name="Ruller R."/>
            <person name="Salamov A."/>
            <person name="Salih N.S."/>
            <person name="Samson R.A."/>
            <person name="Sandor E."/>
            <person name="Sanguinetti M."/>
            <person name="Schuetze T."/>
            <person name="Sepcic K."/>
            <person name="Shelest E."/>
            <person name="Sherlock G."/>
            <person name="Sophianopoulou V."/>
            <person name="Squina F.M."/>
            <person name="Sun H."/>
            <person name="Susca A."/>
            <person name="Todd R.B."/>
            <person name="Tsang A."/>
            <person name="Unkles S.E."/>
            <person name="van de Wiele N."/>
            <person name="van Rossen-Uffink D."/>
            <person name="Oliveira J.V."/>
            <person name="Vesth T.C."/>
            <person name="Visser J."/>
            <person name="Yu J.-H."/>
            <person name="Zhou M."/>
            <person name="Andersen M.R."/>
            <person name="Archer D.B."/>
            <person name="Baker S.E."/>
            <person name="Benoit I."/>
            <person name="Brakhage A.A."/>
            <person name="Braus G.H."/>
            <person name="Fischer R."/>
            <person name="Frisvad J.C."/>
            <person name="Goldman G.H."/>
            <person name="Houbraken J."/>
            <person name="Oakley B."/>
            <person name="Pocsi I."/>
            <person name="Scazzocchio C."/>
            <person name="Seiboth B."/>
            <person name="vanKuyk P.A."/>
            <person name="Wortman J."/>
            <person name="Dyer P.S."/>
            <person name="Grigoriev I.V."/>
        </authorList>
    </citation>
    <scope>NUCLEOTIDE SEQUENCE [LARGE SCALE GENOMIC DNA]</scope>
    <source>
        <strain evidence="9">DTO 134E9</strain>
    </source>
</reference>
<protein>
    <submittedName>
        <fullName evidence="8">Uncharacterized protein</fullName>
    </submittedName>
</protein>
<evidence type="ECO:0000313" key="9">
    <source>
        <dbReference type="Proteomes" id="UP000184383"/>
    </source>
</evidence>
<dbReference type="STRING" id="1073089.A0A1L9RAM0"/>
<dbReference type="VEuPathDB" id="FungiDB:ASPWEDRAFT_30915"/>
<gene>
    <name evidence="8" type="ORF">ASPWEDRAFT_30915</name>
</gene>
<evidence type="ECO:0000256" key="5">
    <source>
        <dbReference type="ARBA" id="ARBA00023157"/>
    </source>
</evidence>
<feature type="compositionally biased region" description="Gly residues" evidence="6">
    <location>
        <begin position="56"/>
        <end position="84"/>
    </location>
</feature>
<dbReference type="GO" id="GO:0061809">
    <property type="term" value="F:NAD+ nucleosidase activity, cyclic ADP-ribose generating"/>
    <property type="evidence" value="ECO:0007669"/>
    <property type="project" value="InterPro"/>
</dbReference>
<accession>A0A1L9RAM0</accession>
<keyword evidence="9" id="KW-1185">Reference proteome</keyword>
<organism evidence="8 9">
    <name type="scientific">Aspergillus wentii DTO 134E9</name>
    <dbReference type="NCBI Taxonomy" id="1073089"/>
    <lineage>
        <taxon>Eukaryota</taxon>
        <taxon>Fungi</taxon>
        <taxon>Dikarya</taxon>
        <taxon>Ascomycota</taxon>
        <taxon>Pezizomycotina</taxon>
        <taxon>Eurotiomycetes</taxon>
        <taxon>Eurotiomycetidae</taxon>
        <taxon>Eurotiales</taxon>
        <taxon>Aspergillaceae</taxon>
        <taxon>Aspergillus</taxon>
        <taxon>Aspergillus subgen. Cremei</taxon>
    </lineage>
</organism>
<dbReference type="OrthoDB" id="2119228at2759"/>
<dbReference type="AlphaFoldDB" id="A0A1L9RAM0"/>
<keyword evidence="2" id="KW-0808">Transferase</keyword>
<feature type="region of interest" description="Disordered" evidence="6">
    <location>
        <begin position="39"/>
        <end position="94"/>
    </location>
</feature>
<feature type="chain" id="PRO_5012454040" evidence="7">
    <location>
        <begin position="28"/>
        <end position="263"/>
    </location>
</feature>
<dbReference type="SUPFAM" id="SSF52309">
    <property type="entry name" value="N-(deoxy)ribosyltransferase-like"/>
    <property type="match status" value="1"/>
</dbReference>
<evidence type="ECO:0000256" key="2">
    <source>
        <dbReference type="ARBA" id="ARBA00022679"/>
    </source>
</evidence>
<feature type="compositionally biased region" description="Basic and acidic residues" evidence="6">
    <location>
        <begin position="226"/>
        <end position="263"/>
    </location>
</feature>
<evidence type="ECO:0000256" key="7">
    <source>
        <dbReference type="SAM" id="SignalP"/>
    </source>
</evidence>
<evidence type="ECO:0000256" key="4">
    <source>
        <dbReference type="ARBA" id="ARBA00023027"/>
    </source>
</evidence>
<dbReference type="EMBL" id="KV878215">
    <property type="protein sequence ID" value="OJJ31964.1"/>
    <property type="molecule type" value="Genomic_DNA"/>
</dbReference>
<evidence type="ECO:0000256" key="1">
    <source>
        <dbReference type="ARBA" id="ARBA00005406"/>
    </source>
</evidence>
<dbReference type="GeneID" id="63749330"/>
<sequence>MKLFKSTLFSRLLAFLLLIGLLSQVLAAPTPLELDEVEEIGGSLESRSPSGRGKGRGGNRGGGRGGSRGGSRGGGRGGGRGGNSGSSSKPKYPTVEEVEKALDVKKNAAIFYSGPEKHAIFHKTYEDLTNKEIGKRSYLKNYKTVRESFNPSNWAKKYIRQNKIKDQRKFWEIASKAYANKAEGTVYVMLPEEPGTKWHENTIWDKTEWPTLKASHKVQNVIRINPDNDHQEAIKGKVVAEDDEKTDDKKDDQKDDKKDGKKH</sequence>
<evidence type="ECO:0000256" key="6">
    <source>
        <dbReference type="SAM" id="MobiDB-lite"/>
    </source>
</evidence>
<feature type="signal peptide" evidence="7">
    <location>
        <begin position="1"/>
        <end position="27"/>
    </location>
</feature>
<name>A0A1L9RAM0_ASPWE</name>
<keyword evidence="5" id="KW-1015">Disulfide bond</keyword>
<proteinExistence type="inferred from homology"/>
<feature type="region of interest" description="Disordered" evidence="6">
    <location>
        <begin position="224"/>
        <end position="263"/>
    </location>
</feature>
<comment type="similarity">
    <text evidence="1">Belongs to the ADP-ribosyl cyclase family.</text>
</comment>
<dbReference type="Proteomes" id="UP000184383">
    <property type="component" value="Unassembled WGS sequence"/>
</dbReference>
<dbReference type="GO" id="GO:0016740">
    <property type="term" value="F:transferase activity"/>
    <property type="evidence" value="ECO:0007669"/>
    <property type="project" value="UniProtKB-KW"/>
</dbReference>
<dbReference type="RefSeq" id="XP_040685641.1">
    <property type="nucleotide sequence ID" value="XM_040833482.1"/>
</dbReference>
<keyword evidence="3" id="KW-0378">Hydrolase</keyword>
<evidence type="ECO:0000313" key="8">
    <source>
        <dbReference type="EMBL" id="OJJ31964.1"/>
    </source>
</evidence>
<dbReference type="GO" id="GO:0016020">
    <property type="term" value="C:membrane"/>
    <property type="evidence" value="ECO:0007669"/>
    <property type="project" value="UniProtKB-ARBA"/>
</dbReference>
<evidence type="ECO:0000256" key="3">
    <source>
        <dbReference type="ARBA" id="ARBA00022801"/>
    </source>
</evidence>